<dbReference type="Proteomes" id="UP000292957">
    <property type="component" value="Unassembled WGS sequence"/>
</dbReference>
<organism evidence="2">
    <name type="scientific">Dichomitus squalens</name>
    <dbReference type="NCBI Taxonomy" id="114155"/>
    <lineage>
        <taxon>Eukaryota</taxon>
        <taxon>Fungi</taxon>
        <taxon>Dikarya</taxon>
        <taxon>Basidiomycota</taxon>
        <taxon>Agaricomycotina</taxon>
        <taxon>Agaricomycetes</taxon>
        <taxon>Polyporales</taxon>
        <taxon>Polyporaceae</taxon>
        <taxon>Dichomitus</taxon>
    </lineage>
</organism>
<feature type="region of interest" description="Disordered" evidence="1">
    <location>
        <begin position="92"/>
        <end position="111"/>
    </location>
</feature>
<reference evidence="2" key="1">
    <citation type="submission" date="2019-01" db="EMBL/GenBank/DDBJ databases">
        <title>Draft genome sequences of three monokaryotic isolates of the white-rot basidiomycete fungus Dichomitus squalens.</title>
        <authorList>
            <consortium name="DOE Joint Genome Institute"/>
            <person name="Lopez S.C."/>
            <person name="Andreopoulos B."/>
            <person name="Pangilinan J."/>
            <person name="Lipzen A."/>
            <person name="Riley R."/>
            <person name="Ahrendt S."/>
            <person name="Ng V."/>
            <person name="Barry K."/>
            <person name="Daum C."/>
            <person name="Grigoriev I.V."/>
            <person name="Hilden K.S."/>
            <person name="Makela M.R."/>
            <person name="de Vries R.P."/>
        </authorList>
    </citation>
    <scope>NUCLEOTIDE SEQUENCE [LARGE SCALE GENOMIC DNA]</scope>
    <source>
        <strain evidence="2">OM18370.1</strain>
    </source>
</reference>
<sequence>MVDRSMPLSQNKVRGAVRPFFSHWTLVLYVMGAASPCRLAHDRTVWLAWASFVRFDSENPEALRLPREAMCIGPVIRAPPAISPLRAVQRPRGNLSCRGSTPPRAPLAMHRRAPSPNGVGAWLSRPTRAHCMIADAPSQRGHLAPSKPEVDRHSNRENWQHPFITLKSVQHRWARAARVDSHSPASHVLAVRSFRRLVSYLYTAVSYQITGCLPAIPRRI</sequence>
<evidence type="ECO:0000256" key="1">
    <source>
        <dbReference type="SAM" id="MobiDB-lite"/>
    </source>
</evidence>
<gene>
    <name evidence="2" type="ORF">BD311DRAFT_761699</name>
</gene>
<protein>
    <submittedName>
        <fullName evidence="2">Uncharacterized protein</fullName>
    </submittedName>
</protein>
<proteinExistence type="predicted"/>
<name>A0A4Q9ML84_9APHY</name>
<accession>A0A4Q9ML84</accession>
<evidence type="ECO:0000313" key="2">
    <source>
        <dbReference type="EMBL" id="TBU26841.1"/>
    </source>
</evidence>
<dbReference type="EMBL" id="ML143440">
    <property type="protein sequence ID" value="TBU26841.1"/>
    <property type="molecule type" value="Genomic_DNA"/>
</dbReference>
<dbReference type="AlphaFoldDB" id="A0A4Q9ML84"/>